<dbReference type="AlphaFoldDB" id="A0A5P8JP21"/>
<organism evidence="2 3">
    <name type="scientific">Lacticaseibacillus manihotivorans</name>
    <dbReference type="NCBI Taxonomy" id="88233"/>
    <lineage>
        <taxon>Bacteria</taxon>
        <taxon>Bacillati</taxon>
        <taxon>Bacillota</taxon>
        <taxon>Bacilli</taxon>
        <taxon>Lactobacillales</taxon>
        <taxon>Lactobacillaceae</taxon>
        <taxon>Lacticaseibacillus</taxon>
    </lineage>
</organism>
<reference evidence="2 3" key="1">
    <citation type="submission" date="2019-10" db="EMBL/GenBank/DDBJ databases">
        <title>Genome sequencing of Lactobacillus manihotivorans.</title>
        <authorList>
            <person name="Kim K."/>
        </authorList>
    </citation>
    <scope>NUCLEOTIDE SEQUENCE [LARGE SCALE GENOMIC DNA]</scope>
    <source>
        <strain evidence="2 3">LM010</strain>
    </source>
</reference>
<name>A0A5P8JP21_9LACO</name>
<evidence type="ECO:0000313" key="3">
    <source>
        <dbReference type="Proteomes" id="UP000388452"/>
    </source>
</evidence>
<dbReference type="Proteomes" id="UP000388452">
    <property type="component" value="Chromosome"/>
</dbReference>
<evidence type="ECO:0000259" key="1">
    <source>
        <dbReference type="SMART" id="SM00942"/>
    </source>
</evidence>
<dbReference type="EMBL" id="CP045068">
    <property type="protein sequence ID" value="QFQ90662.1"/>
    <property type="molecule type" value="Genomic_DNA"/>
</dbReference>
<accession>A0A5P8JP21</accession>
<evidence type="ECO:0000313" key="2">
    <source>
        <dbReference type="EMBL" id="QFQ90662.1"/>
    </source>
</evidence>
<feature type="domain" description="Primase C-terminal 1" evidence="1">
    <location>
        <begin position="10"/>
        <end position="73"/>
    </location>
</feature>
<dbReference type="Pfam" id="PF08708">
    <property type="entry name" value="PriCT_1"/>
    <property type="match status" value="1"/>
</dbReference>
<dbReference type="InterPro" id="IPR014820">
    <property type="entry name" value="PriCT_1"/>
</dbReference>
<protein>
    <recommendedName>
        <fullName evidence="1">Primase C-terminal 1 domain-containing protein</fullName>
    </recommendedName>
</protein>
<gene>
    <name evidence="2" type="ORF">LM010_04110</name>
</gene>
<proteinExistence type="predicted"/>
<dbReference type="SMART" id="SM00942">
    <property type="entry name" value="PriCT_1"/>
    <property type="match status" value="1"/>
</dbReference>
<sequence length="237" mass="26460">MRCLTFEGNTISNAQGSGYGRNNTLLTLCLAQYSSGVSKVEAYDFADQWSSAQSDPLKDNEVRTIVRSAYSGRYQGANMGYVRELCARYAPQTKIMSGLHAWNHVKKPRAQRSYSHQEEWRRDLLSLMNRSTDLVKGHARFTYQALQDSLGISRQSLLRLLNEMQSQATISVRRVLGRNGGLYLATARMIAKYVGSQHTLNSPRVVEGTSVPHTALKITMQMTLPPMQDRPDPGGTG</sequence>